<reference evidence="2" key="1">
    <citation type="submission" date="2018-05" db="EMBL/GenBank/DDBJ databases">
        <authorList>
            <person name="You S."/>
        </authorList>
    </citation>
    <scope>NUCLEOTIDE SEQUENCE [LARGE SCALE GENOMIC DNA]</scope>
</reference>
<dbReference type="KEGG" id="vg:55001973"/>
<name>A0A385EHN3_9CAUD</name>
<protein>
    <submittedName>
        <fullName evidence="1">Uncharacterized protein</fullName>
    </submittedName>
</protein>
<dbReference type="EMBL" id="MH412654">
    <property type="protein sequence ID" value="AXQ70592.1"/>
    <property type="molecule type" value="Genomic_DNA"/>
</dbReference>
<dbReference type="Proteomes" id="UP000257648">
    <property type="component" value="Segment"/>
</dbReference>
<sequence length="112" mass="11669">MAVYVHNILINQGSDYSVTFTVEGSQTNAAKDLSGYSASAQLKKTYTSSTSTSFASTISSPTNGTITVSLGSSVTSGLKQGRYVYDVIITNPSETTRVVEGTALVRAGVTTT</sequence>
<dbReference type="GeneID" id="55001973"/>
<dbReference type="RefSeq" id="YP_009810951.1">
    <property type="nucleotide sequence ID" value="NC_048049.1"/>
</dbReference>
<evidence type="ECO:0000313" key="1">
    <source>
        <dbReference type="EMBL" id="AXQ70592.1"/>
    </source>
</evidence>
<accession>A0A385EHN3</accession>
<evidence type="ECO:0000313" key="2">
    <source>
        <dbReference type="Proteomes" id="UP000257648"/>
    </source>
</evidence>
<organism evidence="1 2">
    <name type="scientific">Synechococcus phage S-T4</name>
    <dbReference type="NCBI Taxonomy" id="2268578"/>
    <lineage>
        <taxon>Viruses</taxon>
        <taxon>Duplodnaviria</taxon>
        <taxon>Heunggongvirae</taxon>
        <taxon>Uroviricota</taxon>
        <taxon>Caudoviricetes</taxon>
        <taxon>Pantevenvirales</taxon>
        <taxon>Kyanoviridae</taxon>
        <taxon>Tamkungvirus</taxon>
        <taxon>Tamkungvirus ST4</taxon>
    </lineage>
</organism>
<keyword evidence="2" id="KW-1185">Reference proteome</keyword>
<proteinExistence type="predicted"/>